<dbReference type="RefSeq" id="WP_100700126.1">
    <property type="nucleotide sequence ID" value="NZ_MLFP01000006.1"/>
</dbReference>
<keyword evidence="2" id="KW-1185">Reference proteome</keyword>
<dbReference type="EMBL" id="PIQI01000003">
    <property type="protein sequence ID" value="PJZ07501.1"/>
    <property type="molecule type" value="Genomic_DNA"/>
</dbReference>
<dbReference type="OrthoDB" id="7068987at2"/>
<dbReference type="AlphaFoldDB" id="A0A2M9WIX9"/>
<proteinExistence type="predicted"/>
<dbReference type="Proteomes" id="UP000232062">
    <property type="component" value="Unassembled WGS sequence"/>
</dbReference>
<reference evidence="1 2" key="1">
    <citation type="submission" date="2017-11" db="EMBL/GenBank/DDBJ databases">
        <title>The genome sequence of Pantoea rodasii DSM 26611.</title>
        <authorList>
            <person name="Gao J."/>
            <person name="Mao X."/>
            <person name="Sun J."/>
        </authorList>
    </citation>
    <scope>NUCLEOTIDE SEQUENCE [LARGE SCALE GENOMIC DNA]</scope>
    <source>
        <strain evidence="1 2">DSM 26611</strain>
    </source>
</reference>
<protein>
    <submittedName>
        <fullName evidence="1">Uncharacterized protein</fullName>
    </submittedName>
</protein>
<sequence length="92" mass="10346">MDKNQLALLKKSFDVAVLKDAQLSMTRITKPILGSETKAEQFSNEVIEVVKSDEFITKLDQKIGDVLPGETEDEFVARAKKTMLNALRSKFD</sequence>
<evidence type="ECO:0000313" key="2">
    <source>
        <dbReference type="Proteomes" id="UP000232062"/>
    </source>
</evidence>
<organism evidence="1 2">
    <name type="scientific">Pantoea rodasii</name>
    <dbReference type="NCBI Taxonomy" id="1076549"/>
    <lineage>
        <taxon>Bacteria</taxon>
        <taxon>Pseudomonadati</taxon>
        <taxon>Pseudomonadota</taxon>
        <taxon>Gammaproteobacteria</taxon>
        <taxon>Enterobacterales</taxon>
        <taxon>Erwiniaceae</taxon>
        <taxon>Pantoea</taxon>
    </lineage>
</organism>
<accession>A0A2M9WIX9</accession>
<comment type="caution">
    <text evidence="1">The sequence shown here is derived from an EMBL/GenBank/DDBJ whole genome shotgun (WGS) entry which is preliminary data.</text>
</comment>
<evidence type="ECO:0000313" key="1">
    <source>
        <dbReference type="EMBL" id="PJZ07501.1"/>
    </source>
</evidence>
<name>A0A2M9WIX9_9GAMM</name>
<gene>
    <name evidence="1" type="ORF">PRCB_02250</name>
</gene>